<dbReference type="InterPro" id="IPR003594">
    <property type="entry name" value="HATPase_dom"/>
</dbReference>
<dbReference type="InterPro" id="IPR036097">
    <property type="entry name" value="HisK_dim/P_sf"/>
</dbReference>
<dbReference type="PRINTS" id="PR00344">
    <property type="entry name" value="BCTRLSENSOR"/>
</dbReference>
<evidence type="ECO:0000256" key="4">
    <source>
        <dbReference type="ARBA" id="ARBA00022679"/>
    </source>
</evidence>
<dbReference type="SUPFAM" id="SSF48452">
    <property type="entry name" value="TPR-like"/>
    <property type="match status" value="1"/>
</dbReference>
<protein>
    <recommendedName>
        <fullName evidence="2">histidine kinase</fullName>
        <ecNumber evidence="2">2.7.13.3</ecNumber>
    </recommendedName>
</protein>
<dbReference type="InterPro" id="IPR003018">
    <property type="entry name" value="GAF"/>
</dbReference>
<evidence type="ECO:0000256" key="8">
    <source>
        <dbReference type="ARBA" id="ARBA00023012"/>
    </source>
</evidence>
<dbReference type="Gene3D" id="3.30.565.10">
    <property type="entry name" value="Histidine kinase-like ATPase, C-terminal domain"/>
    <property type="match status" value="1"/>
</dbReference>
<evidence type="ECO:0000259" key="11">
    <source>
        <dbReference type="PROSITE" id="PS50109"/>
    </source>
</evidence>
<dbReference type="CDD" id="cd00082">
    <property type="entry name" value="HisKA"/>
    <property type="match status" value="1"/>
</dbReference>
<name>A0A285CS48_9BACI</name>
<dbReference type="GO" id="GO:0005524">
    <property type="term" value="F:ATP binding"/>
    <property type="evidence" value="ECO:0007669"/>
    <property type="project" value="UniProtKB-KW"/>
</dbReference>
<dbReference type="InterPro" id="IPR000719">
    <property type="entry name" value="Prot_kinase_dom"/>
</dbReference>
<dbReference type="PANTHER" id="PTHR43642:SF1">
    <property type="entry name" value="HYBRID SIGNAL TRANSDUCTION HISTIDINE KINASE G"/>
    <property type="match status" value="1"/>
</dbReference>
<dbReference type="InterPro" id="IPR005467">
    <property type="entry name" value="His_kinase_dom"/>
</dbReference>
<dbReference type="Gene3D" id="3.30.450.40">
    <property type="match status" value="1"/>
</dbReference>
<keyword evidence="13" id="KW-1185">Reference proteome</keyword>
<evidence type="ECO:0000313" key="13">
    <source>
        <dbReference type="Proteomes" id="UP000219546"/>
    </source>
</evidence>
<dbReference type="InterPro" id="IPR004358">
    <property type="entry name" value="Sig_transdc_His_kin-like_C"/>
</dbReference>
<accession>A0A285CS48</accession>
<dbReference type="SUPFAM" id="SSF56112">
    <property type="entry name" value="Protein kinase-like (PK-like)"/>
    <property type="match status" value="1"/>
</dbReference>
<evidence type="ECO:0000256" key="5">
    <source>
        <dbReference type="ARBA" id="ARBA00022741"/>
    </source>
</evidence>
<keyword evidence="5" id="KW-0547">Nucleotide-binding</keyword>
<dbReference type="InterPro" id="IPR011990">
    <property type="entry name" value="TPR-like_helical_dom_sf"/>
</dbReference>
<keyword evidence="4" id="KW-0808">Transferase</keyword>
<keyword evidence="8" id="KW-0902">Two-component regulatory system</keyword>
<keyword evidence="7" id="KW-0067">ATP-binding</keyword>
<evidence type="ECO:0000256" key="3">
    <source>
        <dbReference type="ARBA" id="ARBA00022553"/>
    </source>
</evidence>
<keyword evidence="3" id="KW-0597">Phosphoprotein</keyword>
<evidence type="ECO:0000256" key="2">
    <source>
        <dbReference type="ARBA" id="ARBA00012438"/>
    </source>
</evidence>
<reference evidence="12 13" key="1">
    <citation type="submission" date="2017-08" db="EMBL/GenBank/DDBJ databases">
        <authorList>
            <person name="de Groot N.N."/>
        </authorList>
    </citation>
    <scope>NUCLEOTIDE SEQUENCE [LARGE SCALE GENOMIC DNA]</scope>
    <source>
        <strain evidence="12 13">JC228</strain>
    </source>
</reference>
<dbReference type="Pfam" id="PF01590">
    <property type="entry name" value="GAF"/>
    <property type="match status" value="1"/>
</dbReference>
<dbReference type="SUPFAM" id="SSF55781">
    <property type="entry name" value="GAF domain-like"/>
    <property type="match status" value="1"/>
</dbReference>
<dbReference type="SMART" id="SM00387">
    <property type="entry name" value="HATPase_c"/>
    <property type="match status" value="1"/>
</dbReference>
<dbReference type="InterPro" id="IPR029016">
    <property type="entry name" value="GAF-like_dom_sf"/>
</dbReference>
<feature type="domain" description="Protein kinase" evidence="10">
    <location>
        <begin position="10"/>
        <end position="279"/>
    </location>
</feature>
<keyword evidence="6" id="KW-0418">Kinase</keyword>
<dbReference type="RefSeq" id="WP_097158487.1">
    <property type="nucleotide sequence ID" value="NZ_JBEPMQ010000010.1"/>
</dbReference>
<feature type="coiled-coil region" evidence="9">
    <location>
        <begin position="1466"/>
        <end position="1507"/>
    </location>
</feature>
<dbReference type="SUPFAM" id="SSF55874">
    <property type="entry name" value="ATPase domain of HSP90 chaperone/DNA topoisomerase II/histidine kinase"/>
    <property type="match status" value="1"/>
</dbReference>
<dbReference type="EMBL" id="OAOP01000004">
    <property type="protein sequence ID" value="SNX70362.1"/>
    <property type="molecule type" value="Genomic_DNA"/>
</dbReference>
<dbReference type="InterPro" id="IPR036890">
    <property type="entry name" value="HATPase_C_sf"/>
</dbReference>
<dbReference type="PANTHER" id="PTHR43642">
    <property type="entry name" value="HYBRID SIGNAL TRANSDUCTION HISTIDINE KINASE G"/>
    <property type="match status" value="1"/>
</dbReference>
<proteinExistence type="predicted"/>
<evidence type="ECO:0000256" key="1">
    <source>
        <dbReference type="ARBA" id="ARBA00000085"/>
    </source>
</evidence>
<dbReference type="SMART" id="SM00065">
    <property type="entry name" value="GAF"/>
    <property type="match status" value="1"/>
</dbReference>
<organism evidence="12 13">
    <name type="scientific">Bacillus oleivorans</name>
    <dbReference type="NCBI Taxonomy" id="1448271"/>
    <lineage>
        <taxon>Bacteria</taxon>
        <taxon>Bacillati</taxon>
        <taxon>Bacillota</taxon>
        <taxon>Bacilli</taxon>
        <taxon>Bacillales</taxon>
        <taxon>Bacillaceae</taxon>
        <taxon>Bacillus</taxon>
    </lineage>
</organism>
<dbReference type="EC" id="2.7.13.3" evidence="2"/>
<dbReference type="InterPro" id="IPR003661">
    <property type="entry name" value="HisK_dim/P_dom"/>
</dbReference>
<evidence type="ECO:0000256" key="9">
    <source>
        <dbReference type="SAM" id="Coils"/>
    </source>
</evidence>
<dbReference type="OrthoDB" id="9801841at2"/>
<dbReference type="InterPro" id="IPR053159">
    <property type="entry name" value="Hybrid_Histidine_Kinase"/>
</dbReference>
<evidence type="ECO:0000259" key="10">
    <source>
        <dbReference type="PROSITE" id="PS50011"/>
    </source>
</evidence>
<dbReference type="Gene3D" id="3.40.50.300">
    <property type="entry name" value="P-loop containing nucleotide triphosphate hydrolases"/>
    <property type="match status" value="1"/>
</dbReference>
<dbReference type="Pfam" id="PF00512">
    <property type="entry name" value="HisKA"/>
    <property type="match status" value="1"/>
</dbReference>
<dbReference type="CDD" id="cd00075">
    <property type="entry name" value="HATPase"/>
    <property type="match status" value="1"/>
</dbReference>
<dbReference type="PROSITE" id="PS50011">
    <property type="entry name" value="PROTEIN_KINASE_DOM"/>
    <property type="match status" value="1"/>
</dbReference>
<dbReference type="Pfam" id="PF00069">
    <property type="entry name" value="Pkinase"/>
    <property type="match status" value="1"/>
</dbReference>
<dbReference type="PROSITE" id="PS50109">
    <property type="entry name" value="HIS_KIN"/>
    <property type="match status" value="1"/>
</dbReference>
<evidence type="ECO:0000256" key="7">
    <source>
        <dbReference type="ARBA" id="ARBA00022840"/>
    </source>
</evidence>
<dbReference type="Pfam" id="PF13191">
    <property type="entry name" value="AAA_16"/>
    <property type="match status" value="1"/>
</dbReference>
<dbReference type="InterPro" id="IPR027417">
    <property type="entry name" value="P-loop_NTPase"/>
</dbReference>
<feature type="domain" description="Histidine kinase" evidence="11">
    <location>
        <begin position="1507"/>
        <end position="1724"/>
    </location>
</feature>
<sequence>MRRIPVLPDYKLVDVEVENSSSIMYKGYSLQDKKLVLLKTAKQPNPTPHEIASSIHEFHITKNLNMDEIIRPIKIEKHLNEPFLVMEYFSGITLREFLKGQKLDILEFLSIAIRLTSTLIHLHQHQIIHKNINPENIILSSASGQLKITGFNYATKLKKESQGKSVTPYELEGQLAYISPEQTGRMNRSVDYRADLYSLGVLFYEMITGVLPFTNKEQIELVHAHLAKTPPSPIEVNQKIPQILSNIIMKLLSKIPENRYKSAFGLREDLKKCMDHLQLFGIVEAFPLGQDDPLTVFETESKLYGRDAEIEKLLLSFERVSTGNSELMLIQGHSGIGKTALVNEIQTPLVREKGYFISGKFDLLQRQKPYSPIIQAFKSLIRQILTEGDERIQGWKVAIDRELSDNASVITSIIPELKWIIGDSSKEVELTNRDAHLRFHLIFQKFVNTFATKDHPLVLFLDDLQWADTASLGLIEYLLTHIDCRYFLLIGAYRGNEVGIEHPFAETIQHLKKENVAISEISLTPLKQKVILNWVEETIMDAGTETKKLADLMFRITQGNPFFMKQLFQSFYQDGTIFFRTDLGKWSIQFAKVKRALEKENIVDLMVKRVQQLPLNTQNILKMAACIGNYFDLKILSIICEDEYDLIGRNLWAALEAGLILPEDSAYKWIYPDGPKQLMDKQPPAYRFLHDRVQQAVYSIMTKEEQEKAHLKIGRLLVKFGTVEGHLFEIVNHLNFCRSYLNKSEWIPLVEWNVRAGEQAKASAAYKESLEYFRTAYVMLGEAWEKNYDLTNRLMTGLGECQYLNSKFEDAEFTFNQVLGHVRTNHEKLAIYNMKVVLYTHVHRVEEAVESGISGLRLFGWNIHRNPNKALVTKEFLLAKIALRGKHADHLMMLPKLEDQEKRLLLNTMITMNAPSFHVDQNLAAILMLRALRFSLKHGITDITSLVFNNYALILSAGFSDFNKSYEFGKLAIELAERSGNAGLKGRVYFVFASFINHWRHPIKSNLDYLKRSQQYCIDAGNIHLAGANSSFIAITLFIMGGHLQEVLDGIKNQLIFIDQIGYVISKGFLNEQIRWIDVLMNEKTTSDWVFEQVLDDDSAKIIHYTLRLQMSYLFNEEKFAKLVIHHLDKLISNRLTLVIIAEYYFYDALWASRLYHKAHPSMQKSLYKRLKRNAKKLRRWAKLCPENYLHKWKLVKAEIARIDEDHLAAINYYDKAIQSAKKNNFIQDVAVSKEAAGYYYFSRGLETLGSAFITEAYRTYNKWGAYAKASKLLKEFEGFILNVSNESRFGLSHSIASQFDIDASLKASQTISGEIIQENLVKKLMNITMRNAGAERGFLLLKRGDQLFVAARASIDGKVDEVLSLQPVEEMNVISEMIVHYVVKSREAVVLNNATVEGIFVEDPYVVENKPKSILCLPAIYKGKVNSILYLENNQTSHAFTQDRIKFLSFLSTQAAISIENAELYGKLEEKVKERTQELEQVNQHLEQVNNELARSEQVRRHLLSNISHDLRAPIATVKGYIEAILDGLAETGEQREDYLRKCMDRVNGLNMMINDLFELAQLESGQIHFSFDIVPIDKLIRRLRDQFEYDVRKKGLFFKLTIENIGQENYPMVQVDVKRFTQVFSNIISNAINHTYSGEISISLGFDKNLGDAYVLIKDSGEGILEEDLPYIFDRNFTKSRQGNGLGLAICKEIILFHKGKIWAESKHGEGTTICIQLPVFQIDPLFAE</sequence>
<keyword evidence="9" id="KW-0175">Coiled coil</keyword>
<evidence type="ECO:0000313" key="12">
    <source>
        <dbReference type="EMBL" id="SNX70362.1"/>
    </source>
</evidence>
<dbReference type="CDD" id="cd14014">
    <property type="entry name" value="STKc_PknB_like"/>
    <property type="match status" value="1"/>
</dbReference>
<dbReference type="Gene3D" id="1.10.510.10">
    <property type="entry name" value="Transferase(Phosphotransferase) domain 1"/>
    <property type="match status" value="1"/>
</dbReference>
<dbReference type="SMART" id="SM00388">
    <property type="entry name" value="HisKA"/>
    <property type="match status" value="1"/>
</dbReference>
<dbReference type="GO" id="GO:0000155">
    <property type="term" value="F:phosphorelay sensor kinase activity"/>
    <property type="evidence" value="ECO:0007669"/>
    <property type="project" value="InterPro"/>
</dbReference>
<dbReference type="SUPFAM" id="SSF52540">
    <property type="entry name" value="P-loop containing nucleoside triphosphate hydrolases"/>
    <property type="match status" value="1"/>
</dbReference>
<dbReference type="Pfam" id="PF02518">
    <property type="entry name" value="HATPase_c"/>
    <property type="match status" value="1"/>
</dbReference>
<dbReference type="Gene3D" id="1.10.287.130">
    <property type="match status" value="1"/>
</dbReference>
<dbReference type="Proteomes" id="UP000219546">
    <property type="component" value="Unassembled WGS sequence"/>
</dbReference>
<dbReference type="InterPro" id="IPR041664">
    <property type="entry name" value="AAA_16"/>
</dbReference>
<comment type="catalytic activity">
    <reaction evidence="1">
        <text>ATP + protein L-histidine = ADP + protein N-phospho-L-histidine.</text>
        <dbReference type="EC" id="2.7.13.3"/>
    </reaction>
</comment>
<dbReference type="InterPro" id="IPR011009">
    <property type="entry name" value="Kinase-like_dom_sf"/>
</dbReference>
<dbReference type="SUPFAM" id="SSF47384">
    <property type="entry name" value="Homodimeric domain of signal transducing histidine kinase"/>
    <property type="match status" value="1"/>
</dbReference>
<evidence type="ECO:0000256" key="6">
    <source>
        <dbReference type="ARBA" id="ARBA00022777"/>
    </source>
</evidence>
<gene>
    <name evidence="12" type="ORF">SAMN05877753_10481</name>
</gene>